<dbReference type="InterPro" id="IPR046938">
    <property type="entry name" value="DNA_clamp_sf"/>
</dbReference>
<evidence type="ECO:0000256" key="6">
    <source>
        <dbReference type="ARBA" id="ARBA00022695"/>
    </source>
</evidence>
<sequence length="378" mass="41140">MADTFLFRVHRSQILPALNAVFEAVDPRSNIPILQNVLLSPNAERLRLSGTNMTVEVETSCDLLESASGNPLTLSGKALLDIVKSFSEVAEIEFSFDDLRGQVRVKSGRSRFLLATLHADQFPTIASLASGKSVAVDMPSLISAIARVKYALFDHKDRAYLSGIFIHPEEGENKIAVVAADGHNLAVVRFPCEAGTTFPGAIIPIKAIDAIRRLFGETKASAQVKISDEMIQICCHDVRLTSKLIDAVYPDYDVAIPKDNTSRIIVDAKHLINAVHRVCLVKKDDKRDTIKLVGSNGMLQVSMAATDGEEAVEEIAAEYNGPQIRIGFNGDYLKDALSSIKTTDVAINLLTESSPGLLTPTVGTDELYVVYPRVLPHD</sequence>
<accession>B9K2Q2</accession>
<keyword evidence="5 10" id="KW-0808">Transferase</keyword>
<dbReference type="NCBIfam" id="TIGR00663">
    <property type="entry name" value="dnan"/>
    <property type="match status" value="1"/>
</dbReference>
<feature type="domain" description="DNA polymerase III beta sliding clamp N-terminal" evidence="11">
    <location>
        <begin position="7"/>
        <end position="125"/>
    </location>
</feature>
<dbReference type="Pfam" id="PF00712">
    <property type="entry name" value="DNA_pol3_beta"/>
    <property type="match status" value="1"/>
</dbReference>
<feature type="domain" description="DNA polymerase III beta sliding clamp C-terminal" evidence="13">
    <location>
        <begin position="255"/>
        <end position="370"/>
    </location>
</feature>
<evidence type="ECO:0000256" key="9">
    <source>
        <dbReference type="ARBA" id="ARBA00023125"/>
    </source>
</evidence>
<keyword evidence="8 10" id="KW-0239">DNA-directed DNA polymerase</keyword>
<dbReference type="GO" id="GO:0003887">
    <property type="term" value="F:DNA-directed DNA polymerase activity"/>
    <property type="evidence" value="ECO:0007669"/>
    <property type="project" value="UniProtKB-UniRule"/>
</dbReference>
<evidence type="ECO:0000259" key="12">
    <source>
        <dbReference type="Pfam" id="PF02767"/>
    </source>
</evidence>
<keyword evidence="6 10" id="KW-0548">Nucleotidyltransferase</keyword>
<dbReference type="PIRSF" id="PIRSF000804">
    <property type="entry name" value="DNA_pol_III_b"/>
    <property type="match status" value="1"/>
</dbReference>
<evidence type="ECO:0000256" key="2">
    <source>
        <dbReference type="ARBA" id="ARBA00010752"/>
    </source>
</evidence>
<comment type="subcellular location">
    <subcellularLocation>
        <location evidence="1 10">Cytoplasm</location>
    </subcellularLocation>
</comment>
<dbReference type="InterPro" id="IPR022637">
    <property type="entry name" value="DNA_polIII_beta_cen"/>
</dbReference>
<dbReference type="PANTHER" id="PTHR30478:SF0">
    <property type="entry name" value="BETA SLIDING CLAMP"/>
    <property type="match status" value="1"/>
</dbReference>
<evidence type="ECO:0000256" key="5">
    <source>
        <dbReference type="ARBA" id="ARBA00022679"/>
    </source>
</evidence>
<evidence type="ECO:0000256" key="10">
    <source>
        <dbReference type="PIRNR" id="PIRNR000804"/>
    </source>
</evidence>
<dbReference type="InterPro" id="IPR022635">
    <property type="entry name" value="DNA_polIII_beta_C"/>
</dbReference>
<keyword evidence="9" id="KW-0238">DNA-binding</keyword>
<evidence type="ECO:0000256" key="3">
    <source>
        <dbReference type="ARBA" id="ARBA00021035"/>
    </source>
</evidence>
<evidence type="ECO:0000256" key="8">
    <source>
        <dbReference type="ARBA" id="ARBA00022932"/>
    </source>
</evidence>
<dbReference type="STRING" id="311402.Avi_6154"/>
<evidence type="ECO:0000313" key="15">
    <source>
        <dbReference type="Proteomes" id="UP000001596"/>
    </source>
</evidence>
<gene>
    <name evidence="14" type="primary">dnaN</name>
    <name evidence="14" type="ordered locus">Avi_6154</name>
</gene>
<feature type="domain" description="DNA polymerase III beta sliding clamp central" evidence="12">
    <location>
        <begin position="138"/>
        <end position="251"/>
    </location>
</feature>
<dbReference type="Gene3D" id="3.70.10.10">
    <property type="match status" value="1"/>
</dbReference>
<reference evidence="14 15" key="1">
    <citation type="journal article" date="2009" name="J. Bacteriol.">
        <title>Genome sequences of three Agrobacterium biovars help elucidate the evolution of multichromosome genomes in bacteria.</title>
        <authorList>
            <person name="Slater S.C."/>
            <person name="Goldman B.S."/>
            <person name="Goodner B."/>
            <person name="Setubal J.C."/>
            <person name="Farrand S.K."/>
            <person name="Nester E.W."/>
            <person name="Burr T.J."/>
            <person name="Banta L."/>
            <person name="Dickerman A.W."/>
            <person name="Paulsen I."/>
            <person name="Otten L."/>
            <person name="Suen G."/>
            <person name="Welch R."/>
            <person name="Almeida N.F."/>
            <person name="Arnold F."/>
            <person name="Burton O.T."/>
            <person name="Du Z."/>
            <person name="Ewing A."/>
            <person name="Godsy E."/>
            <person name="Heisel S."/>
            <person name="Houmiel K.L."/>
            <person name="Jhaveri J."/>
            <person name="Lu J."/>
            <person name="Miller N.M."/>
            <person name="Norton S."/>
            <person name="Chen Q."/>
            <person name="Phoolcharoen W."/>
            <person name="Ohlin V."/>
            <person name="Ondrusek D."/>
            <person name="Pride N."/>
            <person name="Stricklin S.L."/>
            <person name="Sun J."/>
            <person name="Wheeler C."/>
            <person name="Wilson L."/>
            <person name="Zhu H."/>
            <person name="Wood D.W."/>
        </authorList>
    </citation>
    <scope>NUCLEOTIDE SEQUENCE [LARGE SCALE GENOMIC DNA]</scope>
    <source>
        <strain evidence="15">S4 / ATCC BAA-846</strain>
    </source>
</reference>
<comment type="similarity">
    <text evidence="2 10">Belongs to the beta sliding clamp family.</text>
</comment>
<dbReference type="eggNOG" id="COG0592">
    <property type="taxonomic scope" value="Bacteria"/>
</dbReference>
<dbReference type="GO" id="GO:0006271">
    <property type="term" value="P:DNA strand elongation involved in DNA replication"/>
    <property type="evidence" value="ECO:0007669"/>
    <property type="project" value="TreeGrafter"/>
</dbReference>
<evidence type="ECO:0000256" key="7">
    <source>
        <dbReference type="ARBA" id="ARBA00022705"/>
    </source>
</evidence>
<dbReference type="GO" id="GO:0008408">
    <property type="term" value="F:3'-5' exonuclease activity"/>
    <property type="evidence" value="ECO:0007669"/>
    <property type="project" value="InterPro"/>
</dbReference>
<dbReference type="Pfam" id="PF02767">
    <property type="entry name" value="DNA_pol3_beta_2"/>
    <property type="match status" value="1"/>
</dbReference>
<evidence type="ECO:0000313" key="14">
    <source>
        <dbReference type="EMBL" id="ACM39150.1"/>
    </source>
</evidence>
<comment type="function">
    <text evidence="10">Confers DNA tethering and processivity to DNA polymerases and other proteins. Acts as a clamp, forming a ring around DNA (a reaction catalyzed by the clamp-loading complex) which diffuses in an ATP-independent manner freely and bidirectionally along dsDNA. Initially characterized for its ability to contact the catalytic subunit of DNA polymerase III (Pol III), a complex, multichain enzyme responsible for most of the replicative synthesis in bacteria; Pol III exhibits 3'-5' exonuclease proofreading activity. The beta chain is required for initiation of replication as well as for processivity of DNA replication.</text>
</comment>
<dbReference type="Pfam" id="PF02768">
    <property type="entry name" value="DNA_pol3_beta_3"/>
    <property type="match status" value="1"/>
</dbReference>
<keyword evidence="4 10" id="KW-0963">Cytoplasm</keyword>
<dbReference type="EMBL" id="CP000634">
    <property type="protein sequence ID" value="ACM39150.1"/>
    <property type="molecule type" value="Genomic_DNA"/>
</dbReference>
<dbReference type="GO" id="GO:0003677">
    <property type="term" value="F:DNA binding"/>
    <property type="evidence" value="ECO:0007669"/>
    <property type="project" value="UniProtKB-UniRule"/>
</dbReference>
<dbReference type="InterPro" id="IPR001001">
    <property type="entry name" value="DNA_polIII_beta"/>
</dbReference>
<dbReference type="SMART" id="SM00480">
    <property type="entry name" value="POL3Bc"/>
    <property type="match status" value="1"/>
</dbReference>
<evidence type="ECO:0000256" key="1">
    <source>
        <dbReference type="ARBA" id="ARBA00004496"/>
    </source>
</evidence>
<dbReference type="AlphaFoldDB" id="B9K2Q2"/>
<dbReference type="DNASU" id="7380798"/>
<dbReference type="InterPro" id="IPR022634">
    <property type="entry name" value="DNA_polIII_beta_N"/>
</dbReference>
<dbReference type="GO" id="GO:0009360">
    <property type="term" value="C:DNA polymerase III complex"/>
    <property type="evidence" value="ECO:0007669"/>
    <property type="project" value="InterPro"/>
</dbReference>
<dbReference type="CDD" id="cd00140">
    <property type="entry name" value="beta_clamp"/>
    <property type="match status" value="1"/>
</dbReference>
<evidence type="ECO:0000259" key="11">
    <source>
        <dbReference type="Pfam" id="PF00712"/>
    </source>
</evidence>
<dbReference type="PANTHER" id="PTHR30478">
    <property type="entry name" value="DNA POLYMERASE III SUBUNIT BETA"/>
    <property type="match status" value="1"/>
</dbReference>
<dbReference type="GO" id="GO:0005737">
    <property type="term" value="C:cytoplasm"/>
    <property type="evidence" value="ECO:0007669"/>
    <property type="project" value="UniProtKB-SubCell"/>
</dbReference>
<dbReference type="KEGG" id="avi:Avi_6154"/>
<comment type="subunit">
    <text evidence="10">Forms a ring-shaped head-to-tail homodimer around DNA.</text>
</comment>
<dbReference type="RefSeq" id="WP_012654392.1">
    <property type="nucleotide sequence ID" value="NC_011988.1"/>
</dbReference>
<keyword evidence="15" id="KW-1185">Reference proteome</keyword>
<organism evidence="14 15">
    <name type="scientific">Allorhizobium ampelinum (strain ATCC BAA-846 / DSM 112012 / S4)</name>
    <name type="common">Agrobacterium vitis (strain S4)</name>
    <dbReference type="NCBI Taxonomy" id="311402"/>
    <lineage>
        <taxon>Bacteria</taxon>
        <taxon>Pseudomonadati</taxon>
        <taxon>Pseudomonadota</taxon>
        <taxon>Alphaproteobacteria</taxon>
        <taxon>Hyphomicrobiales</taxon>
        <taxon>Rhizobiaceae</taxon>
        <taxon>Rhizobium/Agrobacterium group</taxon>
        <taxon>Allorhizobium</taxon>
        <taxon>Allorhizobium ampelinum</taxon>
    </lineage>
</organism>
<protein>
    <recommendedName>
        <fullName evidence="3 10">Beta sliding clamp</fullName>
    </recommendedName>
</protein>
<dbReference type="HOGENOM" id="CLU_038149_4_2_5"/>
<name>B9K2Q2_ALLAM</name>
<proteinExistence type="inferred from homology"/>
<evidence type="ECO:0000256" key="4">
    <source>
        <dbReference type="ARBA" id="ARBA00022490"/>
    </source>
</evidence>
<evidence type="ECO:0000259" key="13">
    <source>
        <dbReference type="Pfam" id="PF02768"/>
    </source>
</evidence>
<dbReference type="Gene3D" id="3.10.150.10">
    <property type="entry name" value="DNA Polymerase III, subunit A, domain 2"/>
    <property type="match status" value="1"/>
</dbReference>
<keyword evidence="7 10" id="KW-0235">DNA replication</keyword>
<dbReference type="Proteomes" id="UP000001596">
    <property type="component" value="Chromosome 2"/>
</dbReference>
<dbReference type="SUPFAM" id="SSF55979">
    <property type="entry name" value="DNA clamp"/>
    <property type="match status" value="3"/>
</dbReference>